<dbReference type="GO" id="GO:0030234">
    <property type="term" value="F:enzyme regulator activity"/>
    <property type="evidence" value="ECO:0007669"/>
    <property type="project" value="InterPro"/>
</dbReference>
<dbReference type="InterPro" id="IPR015867">
    <property type="entry name" value="N-reg_PII/ATP_PRibTrfase_C"/>
</dbReference>
<dbReference type="Pfam" id="PF11582">
    <property type="entry name" value="DUF3240"/>
    <property type="match status" value="1"/>
</dbReference>
<dbReference type="InterPro" id="IPR002187">
    <property type="entry name" value="N-reg_PII"/>
</dbReference>
<dbReference type="InterPro" id="IPR011322">
    <property type="entry name" value="N-reg_PII-like_a/b"/>
</dbReference>
<dbReference type="EMBL" id="UOGF01000088">
    <property type="protein sequence ID" value="VAX32424.1"/>
    <property type="molecule type" value="Genomic_DNA"/>
</dbReference>
<dbReference type="PROSITE" id="PS51343">
    <property type="entry name" value="PII_GLNB_DOM"/>
    <property type="match status" value="1"/>
</dbReference>
<proteinExistence type="predicted"/>
<reference evidence="1" key="1">
    <citation type="submission" date="2018-06" db="EMBL/GenBank/DDBJ databases">
        <authorList>
            <person name="Zhirakovskaya E."/>
        </authorList>
    </citation>
    <scope>NUCLEOTIDE SEQUENCE</scope>
</reference>
<evidence type="ECO:0000313" key="1">
    <source>
        <dbReference type="EMBL" id="VAX32424.1"/>
    </source>
</evidence>
<protein>
    <recommendedName>
        <fullName evidence="2">Nitrogen regulatory protein P-II</fullName>
    </recommendedName>
</protein>
<evidence type="ECO:0008006" key="2">
    <source>
        <dbReference type="Google" id="ProtNLM"/>
    </source>
</evidence>
<gene>
    <name evidence="1" type="ORF">MNBD_NITROSPIRAE01-322</name>
</gene>
<organism evidence="1">
    <name type="scientific">hydrothermal vent metagenome</name>
    <dbReference type="NCBI Taxonomy" id="652676"/>
    <lineage>
        <taxon>unclassified sequences</taxon>
        <taxon>metagenomes</taxon>
        <taxon>ecological metagenomes</taxon>
    </lineage>
</organism>
<dbReference type="Gene3D" id="3.30.70.120">
    <property type="match status" value="1"/>
</dbReference>
<sequence>MMKCLTLIVAASAKRDLADRLRTIEVVEGFTILSCEGHRSETQHDAFLSVRDRVVGYVPRVRVDVILEDEEVKVVIKALKKSFFTDDEDRTRIGIWFVSDIQAFGEI</sequence>
<name>A0A3B1D8F2_9ZZZZ</name>
<dbReference type="SUPFAM" id="SSF54913">
    <property type="entry name" value="GlnB-like"/>
    <property type="match status" value="1"/>
</dbReference>
<dbReference type="InterPro" id="IPR021634">
    <property type="entry name" value="DUF3240"/>
</dbReference>
<accession>A0A3B1D8F2</accession>
<dbReference type="AlphaFoldDB" id="A0A3B1D8F2"/>
<dbReference type="GO" id="GO:0006808">
    <property type="term" value="P:regulation of nitrogen utilization"/>
    <property type="evidence" value="ECO:0007669"/>
    <property type="project" value="InterPro"/>
</dbReference>